<accession>A0AAE0G202</accession>
<proteinExistence type="predicted"/>
<feature type="region of interest" description="Disordered" evidence="1">
    <location>
        <begin position="344"/>
        <end position="382"/>
    </location>
</feature>
<feature type="compositionally biased region" description="Acidic residues" evidence="1">
    <location>
        <begin position="232"/>
        <end position="242"/>
    </location>
</feature>
<protein>
    <submittedName>
        <fullName evidence="2">Uncharacterized protein</fullName>
    </submittedName>
</protein>
<gene>
    <name evidence="2" type="ORF">CYMTET_21717</name>
</gene>
<evidence type="ECO:0000256" key="1">
    <source>
        <dbReference type="SAM" id="MobiDB-lite"/>
    </source>
</evidence>
<feature type="region of interest" description="Disordered" evidence="1">
    <location>
        <begin position="224"/>
        <end position="270"/>
    </location>
</feature>
<organism evidence="2 3">
    <name type="scientific">Cymbomonas tetramitiformis</name>
    <dbReference type="NCBI Taxonomy" id="36881"/>
    <lineage>
        <taxon>Eukaryota</taxon>
        <taxon>Viridiplantae</taxon>
        <taxon>Chlorophyta</taxon>
        <taxon>Pyramimonadophyceae</taxon>
        <taxon>Pyramimonadales</taxon>
        <taxon>Pyramimonadaceae</taxon>
        <taxon>Cymbomonas</taxon>
    </lineage>
</organism>
<name>A0AAE0G202_9CHLO</name>
<dbReference type="Proteomes" id="UP001190700">
    <property type="component" value="Unassembled WGS sequence"/>
</dbReference>
<keyword evidence="3" id="KW-1185">Reference proteome</keyword>
<evidence type="ECO:0000313" key="2">
    <source>
        <dbReference type="EMBL" id="KAK3269858.1"/>
    </source>
</evidence>
<dbReference type="EMBL" id="LGRX02010710">
    <property type="protein sequence ID" value="KAK3269858.1"/>
    <property type="molecule type" value="Genomic_DNA"/>
</dbReference>
<reference evidence="2 3" key="1">
    <citation type="journal article" date="2015" name="Genome Biol. Evol.">
        <title>Comparative Genomics of a Bacterivorous Green Alga Reveals Evolutionary Causalities and Consequences of Phago-Mixotrophic Mode of Nutrition.</title>
        <authorList>
            <person name="Burns J.A."/>
            <person name="Paasch A."/>
            <person name="Narechania A."/>
            <person name="Kim E."/>
        </authorList>
    </citation>
    <scope>NUCLEOTIDE SEQUENCE [LARGE SCALE GENOMIC DNA]</scope>
    <source>
        <strain evidence="2 3">PLY_AMNH</strain>
    </source>
</reference>
<feature type="compositionally biased region" description="Acidic residues" evidence="1">
    <location>
        <begin position="250"/>
        <end position="266"/>
    </location>
</feature>
<comment type="caution">
    <text evidence="2">The sequence shown here is derived from an EMBL/GenBank/DDBJ whole genome shotgun (WGS) entry which is preliminary data.</text>
</comment>
<evidence type="ECO:0000313" key="3">
    <source>
        <dbReference type="Proteomes" id="UP001190700"/>
    </source>
</evidence>
<dbReference type="AlphaFoldDB" id="A0AAE0G202"/>
<sequence>MYNLMNCFKNSDWGILITDWQQLPNEEKDTYRAAQVPDDKKNSTVKAEALKAEYQGVVAARQTASLQRYTKIVDHREAPGPSPAAATSSRVTSTAAGDVNVDAFVDELHTLSLEVGAAACVNQEKTKMIAAPAVALGSTQKMRGFPVKTPEEFDAEAQVPRAPAADEIVQRGVQLMASLLKSTRKAFHKMSAGMVRQGYITAPRDIETLVELAGAGQLPMPAALAADRGDCESDADEDEEDPGSLVSGSDSDEEEIPLDEMPEDVVDQPKKRRASITAASAAIQGSHGVEDFSVTGRVHAENMGAQAYELLKERMLSGLTEEQITAMAQLVDLLRGRREANVATRGEWSESKELVNTTTGEPTEQRGRTLAQTDPGHPDLTREQKAASDAEYLSASVQPWLGMAVNPCSGEAERGWELDSAATISWIAQAMRACANSTFCVLSEKTKAHWELMESLVRHTEGSNERMAPMGSVSGEFQLPFYYKKDQRWRYQPLKYIQKVDVMNLKLKYDEVLAGRQTAPLLALSDLTCKVERFYPVTDGEGGHGLRVTRVTSWTAMGPGEHHQLGHQLGHIIP</sequence>